<feature type="region of interest" description="Disordered" evidence="7">
    <location>
        <begin position="1"/>
        <end position="33"/>
    </location>
</feature>
<evidence type="ECO:0000313" key="11">
    <source>
        <dbReference type="Proteomes" id="UP001341840"/>
    </source>
</evidence>
<dbReference type="Gene3D" id="1.10.472.10">
    <property type="entry name" value="Cyclin-like"/>
    <property type="match status" value="2"/>
</dbReference>
<evidence type="ECO:0000256" key="2">
    <source>
        <dbReference type="ARBA" id="ARBA00022618"/>
    </source>
</evidence>
<protein>
    <recommendedName>
        <fullName evidence="5">B-like cyclin</fullName>
    </recommendedName>
</protein>
<proteinExistence type="inferred from homology"/>
<dbReference type="CDD" id="cd20507">
    <property type="entry name" value="CYCLIN_CCNB1-like_rpt1"/>
    <property type="match status" value="1"/>
</dbReference>
<dbReference type="InterPro" id="IPR006671">
    <property type="entry name" value="Cyclin_N"/>
</dbReference>
<evidence type="ECO:0000313" key="10">
    <source>
        <dbReference type="EMBL" id="MED6157794.1"/>
    </source>
</evidence>
<reference evidence="10 11" key="1">
    <citation type="journal article" date="2023" name="Plants (Basel)">
        <title>Bridging the Gap: Combining Genomics and Transcriptomics Approaches to Understand Stylosanthes scabra, an Orphan Legume from the Brazilian Caatinga.</title>
        <authorList>
            <person name="Ferreira-Neto J.R.C."/>
            <person name="da Silva M.D."/>
            <person name="Binneck E."/>
            <person name="de Melo N.F."/>
            <person name="da Silva R.H."/>
            <person name="de Melo A.L.T.M."/>
            <person name="Pandolfi V."/>
            <person name="Bustamante F.O."/>
            <person name="Brasileiro-Vidal A.C."/>
            <person name="Benko-Iseppon A.M."/>
        </authorList>
    </citation>
    <scope>NUCLEOTIDE SEQUENCE [LARGE SCALE GENOMIC DNA]</scope>
    <source>
        <tissue evidence="10">Leaves</tissue>
    </source>
</reference>
<feature type="region of interest" description="Disordered" evidence="7">
    <location>
        <begin position="289"/>
        <end position="356"/>
    </location>
</feature>
<keyword evidence="3 6" id="KW-0195">Cyclin</keyword>
<dbReference type="InterPro" id="IPR036915">
    <property type="entry name" value="Cyclin-like_sf"/>
</dbReference>
<comment type="caution">
    <text evidence="10">The sequence shown here is derived from an EMBL/GenBank/DDBJ whole genome shotgun (WGS) entry which is preliminary data.</text>
</comment>
<dbReference type="Pfam" id="PF00134">
    <property type="entry name" value="Cyclin_N"/>
    <property type="match status" value="1"/>
</dbReference>
<feature type="domain" description="Cyclin C-terminal" evidence="9">
    <location>
        <begin position="540"/>
        <end position="657"/>
    </location>
</feature>
<feature type="compositionally biased region" description="Polar residues" evidence="7">
    <location>
        <begin position="1"/>
        <end position="17"/>
    </location>
</feature>
<dbReference type="Pfam" id="PF02984">
    <property type="entry name" value="Cyclin_C"/>
    <property type="match status" value="1"/>
</dbReference>
<dbReference type="PANTHER" id="PTHR10177">
    <property type="entry name" value="CYCLINS"/>
    <property type="match status" value="1"/>
</dbReference>
<dbReference type="SMART" id="SM01332">
    <property type="entry name" value="Cyclin_C"/>
    <property type="match status" value="1"/>
</dbReference>
<dbReference type="SMART" id="SM00385">
    <property type="entry name" value="CYCLIN"/>
    <property type="match status" value="2"/>
</dbReference>
<evidence type="ECO:0000256" key="5">
    <source>
        <dbReference type="ARBA" id="ARBA00032263"/>
    </source>
</evidence>
<organism evidence="10 11">
    <name type="scientific">Stylosanthes scabra</name>
    <dbReference type="NCBI Taxonomy" id="79078"/>
    <lineage>
        <taxon>Eukaryota</taxon>
        <taxon>Viridiplantae</taxon>
        <taxon>Streptophyta</taxon>
        <taxon>Embryophyta</taxon>
        <taxon>Tracheophyta</taxon>
        <taxon>Spermatophyta</taxon>
        <taxon>Magnoliopsida</taxon>
        <taxon>eudicotyledons</taxon>
        <taxon>Gunneridae</taxon>
        <taxon>Pentapetalae</taxon>
        <taxon>rosids</taxon>
        <taxon>fabids</taxon>
        <taxon>Fabales</taxon>
        <taxon>Fabaceae</taxon>
        <taxon>Papilionoideae</taxon>
        <taxon>50 kb inversion clade</taxon>
        <taxon>dalbergioids sensu lato</taxon>
        <taxon>Dalbergieae</taxon>
        <taxon>Pterocarpus clade</taxon>
        <taxon>Stylosanthes</taxon>
    </lineage>
</organism>
<dbReference type="EMBL" id="JASCZI010120930">
    <property type="protein sequence ID" value="MED6157794.1"/>
    <property type="molecule type" value="Genomic_DNA"/>
</dbReference>
<evidence type="ECO:0000256" key="1">
    <source>
        <dbReference type="ARBA" id="ARBA00011177"/>
    </source>
</evidence>
<dbReference type="Proteomes" id="UP001341840">
    <property type="component" value="Unassembled WGS sequence"/>
</dbReference>
<evidence type="ECO:0000256" key="4">
    <source>
        <dbReference type="ARBA" id="ARBA00023306"/>
    </source>
</evidence>
<feature type="region of interest" description="Disordered" evidence="7">
    <location>
        <begin position="61"/>
        <end position="80"/>
    </location>
</feature>
<evidence type="ECO:0000259" key="8">
    <source>
        <dbReference type="SMART" id="SM00385"/>
    </source>
</evidence>
<name>A0ABU6U9N6_9FABA</name>
<evidence type="ECO:0000256" key="3">
    <source>
        <dbReference type="ARBA" id="ARBA00023127"/>
    </source>
</evidence>
<keyword evidence="4" id="KW-0131">Cell cycle</keyword>
<evidence type="ECO:0000256" key="7">
    <source>
        <dbReference type="SAM" id="MobiDB-lite"/>
    </source>
</evidence>
<gene>
    <name evidence="10" type="ORF">PIB30_026731</name>
</gene>
<keyword evidence="2" id="KW-0132">Cell division</keyword>
<feature type="region of interest" description="Disordered" evidence="7">
    <location>
        <begin position="188"/>
        <end position="207"/>
    </location>
</feature>
<feature type="compositionally biased region" description="Polar residues" evidence="7">
    <location>
        <begin position="306"/>
        <end position="317"/>
    </location>
</feature>
<dbReference type="InterPro" id="IPR013763">
    <property type="entry name" value="Cyclin-like_dom"/>
</dbReference>
<feature type="compositionally biased region" description="Basic and acidic residues" evidence="7">
    <location>
        <begin position="70"/>
        <end position="80"/>
    </location>
</feature>
<feature type="region of interest" description="Disordered" evidence="7">
    <location>
        <begin position="135"/>
        <end position="160"/>
    </location>
</feature>
<dbReference type="InterPro" id="IPR039361">
    <property type="entry name" value="Cyclin"/>
</dbReference>
<feature type="compositionally biased region" description="Polar residues" evidence="7">
    <location>
        <begin position="135"/>
        <end position="149"/>
    </location>
</feature>
<feature type="domain" description="Cyclin-like" evidence="8">
    <location>
        <begin position="447"/>
        <end position="531"/>
    </location>
</feature>
<keyword evidence="11" id="KW-1185">Reference proteome</keyword>
<sequence>MASSSLTGKSRVVSTSVPDPKGRQPRPNVGGRNFKVLVENERIKVSNLLMKSVREVGTTSRKSATVAGNHKGDFKSMDKSNSKYVTSANTNVRKALADVSNVQGNSATNIGRDSSKIKVLAGSNIKKGGITLRKSSTGTMQRNRSNDVQSGAPKKELGTDVRPALKDQKDNAHGGPSVITKHRFVKKPILPTNPSNSRKSLPIPRKSLPAPRKVYRADESAGSIVTAEARSSLPFKATASRRVSFQLTNARNNVRKTRVSDGFAQTGQSKVLYGSSRKSIMPLNLKTKVMASNSRMTSKPKPISGQKKSQSNAAISSQDEEAPPLPLPVNGLASVSDDANQGRVPSDGESNSGVYLPELIPTKKSSRRKSYTTSLMEGSKLLKQRCEVSEQDNLPNIDDDCNHLEVPEYVDDIYQYYWVTEAQNPALANYMSNQTEITPYMRGILINWLIEVHMKFDLMPETLYLTVTLLDQYLSMVKIKKTDMQLVGLTALLLASKYEDFWHPRVKDLISISVESYTRDQMLEMEKRILRKLKFRLNAPTPYVFLVRFLKAARSDRKLEHMAFFLLDLCLVEYETLAFKPSLLCASALYVARCTLQIEPPWTPLLQKHARYDISQIRDCANMILNLHKAANVGKLKVAYEKYSRKELRFVAAVKPLDSLPL</sequence>
<comment type="similarity">
    <text evidence="6">Belongs to the cyclin family.</text>
</comment>
<dbReference type="InterPro" id="IPR004367">
    <property type="entry name" value="Cyclin_C-dom"/>
</dbReference>
<feature type="domain" description="Cyclin-like" evidence="8">
    <location>
        <begin position="544"/>
        <end position="626"/>
    </location>
</feature>
<comment type="subunit">
    <text evidence="1">Interacts with the CDC2 protein kinase to form a serine/threonine kinase holoenzyme complex also known as maturation promoting factor (MPF). The cyclin subunit imparts substrate specificity to the complex.</text>
</comment>
<dbReference type="SUPFAM" id="SSF47954">
    <property type="entry name" value="Cyclin-like"/>
    <property type="match status" value="2"/>
</dbReference>
<evidence type="ECO:0000259" key="9">
    <source>
        <dbReference type="SMART" id="SM01332"/>
    </source>
</evidence>
<accession>A0ABU6U9N6</accession>
<evidence type="ECO:0000256" key="6">
    <source>
        <dbReference type="RuleBase" id="RU000383"/>
    </source>
</evidence>